<protein>
    <submittedName>
        <fullName evidence="2">Uncharacterized protein</fullName>
    </submittedName>
</protein>
<name>X1IC64_9ZZZZ</name>
<reference evidence="2" key="1">
    <citation type="journal article" date="2014" name="Front. Microbiol.">
        <title>High frequency of phylogenetically diverse reductive dehalogenase-homologous genes in deep subseafloor sedimentary metagenomes.</title>
        <authorList>
            <person name="Kawai M."/>
            <person name="Futagami T."/>
            <person name="Toyoda A."/>
            <person name="Takaki Y."/>
            <person name="Nishi S."/>
            <person name="Hori S."/>
            <person name="Arai W."/>
            <person name="Tsubouchi T."/>
            <person name="Morono Y."/>
            <person name="Uchiyama I."/>
            <person name="Ito T."/>
            <person name="Fujiyama A."/>
            <person name="Inagaki F."/>
            <person name="Takami H."/>
        </authorList>
    </citation>
    <scope>NUCLEOTIDE SEQUENCE</scope>
    <source>
        <strain evidence="2">Expedition CK06-06</strain>
    </source>
</reference>
<accession>X1IC64</accession>
<dbReference type="EMBL" id="BARU01035317">
    <property type="protein sequence ID" value="GAH79287.1"/>
    <property type="molecule type" value="Genomic_DNA"/>
</dbReference>
<dbReference type="Gene3D" id="3.30.390.10">
    <property type="entry name" value="Enolase-like, N-terminal domain"/>
    <property type="match status" value="1"/>
</dbReference>
<evidence type="ECO:0000256" key="1">
    <source>
        <dbReference type="SAM" id="MobiDB-lite"/>
    </source>
</evidence>
<sequence>MRITEVVATHLSIPLKDRFWMSLSPIGGMQPKVDKLLLEIRTDAGISARCPETHPCPVVPSQRSHGRATGARAARRLDSIIRGDGS</sequence>
<gene>
    <name evidence="2" type="ORF">S03H2_55306</name>
</gene>
<feature type="region of interest" description="Disordered" evidence="1">
    <location>
        <begin position="55"/>
        <end position="86"/>
    </location>
</feature>
<comment type="caution">
    <text evidence="2">The sequence shown here is derived from an EMBL/GenBank/DDBJ whole genome shotgun (WGS) entry which is preliminary data.</text>
</comment>
<dbReference type="AlphaFoldDB" id="X1IC64"/>
<feature type="compositionally biased region" description="Basic and acidic residues" evidence="1">
    <location>
        <begin position="75"/>
        <end position="86"/>
    </location>
</feature>
<organism evidence="2">
    <name type="scientific">marine sediment metagenome</name>
    <dbReference type="NCBI Taxonomy" id="412755"/>
    <lineage>
        <taxon>unclassified sequences</taxon>
        <taxon>metagenomes</taxon>
        <taxon>ecological metagenomes</taxon>
    </lineage>
</organism>
<dbReference type="InterPro" id="IPR029017">
    <property type="entry name" value="Enolase-like_N"/>
</dbReference>
<evidence type="ECO:0000313" key="2">
    <source>
        <dbReference type="EMBL" id="GAH79287.1"/>
    </source>
</evidence>
<proteinExistence type="predicted"/>